<dbReference type="SUPFAM" id="SSF53448">
    <property type="entry name" value="Nucleotide-diphospho-sugar transferases"/>
    <property type="match status" value="1"/>
</dbReference>
<dbReference type="AlphaFoldDB" id="A0A975I7I2"/>
<dbReference type="InterPro" id="IPR029044">
    <property type="entry name" value="Nucleotide-diphossugar_trans"/>
</dbReference>
<dbReference type="InterPro" id="IPR001173">
    <property type="entry name" value="Glyco_trans_2-like"/>
</dbReference>
<feature type="domain" description="Glycosyltransferase 2-like" evidence="1">
    <location>
        <begin position="33"/>
        <end position="146"/>
    </location>
</feature>
<organism evidence="2 3">
    <name type="scientific">Cognatishimia activa</name>
    <dbReference type="NCBI Taxonomy" id="1715691"/>
    <lineage>
        <taxon>Bacteria</taxon>
        <taxon>Pseudomonadati</taxon>
        <taxon>Pseudomonadota</taxon>
        <taxon>Alphaproteobacteria</taxon>
        <taxon>Rhodobacterales</taxon>
        <taxon>Paracoccaceae</taxon>
        <taxon>Cognatishimia</taxon>
    </lineage>
</organism>
<dbReference type="CDD" id="cd04186">
    <property type="entry name" value="GT_2_like_c"/>
    <property type="match status" value="1"/>
</dbReference>
<dbReference type="RefSeq" id="WP_209356731.1">
    <property type="nucleotide sequence ID" value="NZ_CP060010.1"/>
</dbReference>
<dbReference type="PANTHER" id="PTHR43179">
    <property type="entry name" value="RHAMNOSYLTRANSFERASE WBBL"/>
    <property type="match status" value="1"/>
</dbReference>
<dbReference type="EMBL" id="CP060010">
    <property type="protein sequence ID" value="QTN36027.1"/>
    <property type="molecule type" value="Genomic_DNA"/>
</dbReference>
<dbReference type="Pfam" id="PF00535">
    <property type="entry name" value="Glycos_transf_2"/>
    <property type="match status" value="1"/>
</dbReference>
<sequence>MSKTDPTVLTVILNWRTPQMTLDAAEAAVAAMDGIRGEILIVDNDSQDGSFEMMRNAVARQDWPMVSVLQSGRNGGYGAGNNFGIRAGFQTMPDERPDYIYILNSDAFPEPHAISYLLKHMEENAETGFAGSLTIGDDGVPHQTAFRFPTISSEFEGAIKFGPVSRLLRNKIVALPIPDATCHVGWLAGASLMIRREVLDDIGLFDESFFLYFEETDLCLRAVLAGHKMTYVRESVVTHIGSVSTGMKTHKRMPSYWFDSRLYYFLRNHGRAYTVAATLLHLAGGSFARCREILQRKPASTPKFFLIDMALHGLKAACSSAGRKQRQITDPKGVPILNGEQS</sequence>
<proteinExistence type="predicted"/>
<dbReference type="Proteomes" id="UP000665026">
    <property type="component" value="Chromosome"/>
</dbReference>
<protein>
    <submittedName>
        <fullName evidence="2">Glycosyltransferase family 2 protein</fullName>
    </submittedName>
</protein>
<gene>
    <name evidence="2" type="ORF">HZ995_00400</name>
</gene>
<evidence type="ECO:0000313" key="3">
    <source>
        <dbReference type="Proteomes" id="UP000665026"/>
    </source>
</evidence>
<accession>A0A975I7I2</accession>
<evidence type="ECO:0000259" key="1">
    <source>
        <dbReference type="Pfam" id="PF00535"/>
    </source>
</evidence>
<dbReference type="Gene3D" id="3.90.550.10">
    <property type="entry name" value="Spore Coat Polysaccharide Biosynthesis Protein SpsA, Chain A"/>
    <property type="match status" value="1"/>
</dbReference>
<evidence type="ECO:0000313" key="2">
    <source>
        <dbReference type="EMBL" id="QTN36027.1"/>
    </source>
</evidence>
<reference evidence="2" key="1">
    <citation type="submission" date="2020-07" db="EMBL/GenBank/DDBJ databases">
        <title>Genome sequences of bacteria associated with the marine, planktonic diatom Thalassiosira profunda strain ECT2AJA-044.</title>
        <authorList>
            <person name="Gargas C.B."/>
            <person name="Roberts W.R."/>
            <person name="Alverson A.J."/>
        </authorList>
    </citation>
    <scope>NUCLEOTIDE SEQUENCE</scope>
    <source>
        <strain evidence="2">ECT2AJA-044</strain>
    </source>
</reference>
<dbReference type="PANTHER" id="PTHR43179:SF7">
    <property type="entry name" value="RHAMNOSYLTRANSFERASE WBBL"/>
    <property type="match status" value="1"/>
</dbReference>
<name>A0A975I7I2_9RHOB</name>
<dbReference type="KEGG" id="cact:HZ995_00400"/>